<dbReference type="GO" id="GO:0141152">
    <property type="term" value="F:glycerol-3-phosphate dehydrogenase (NAD+) activity"/>
    <property type="evidence" value="ECO:0007669"/>
    <property type="project" value="UniProtKB-UniRule"/>
</dbReference>
<evidence type="ECO:0000256" key="1">
    <source>
        <dbReference type="ARBA" id="ARBA00005189"/>
    </source>
</evidence>
<feature type="binding site" evidence="9">
    <location>
        <position position="154"/>
    </location>
    <ligand>
        <name>NAD(+)</name>
        <dbReference type="ChEBI" id="CHEBI:57540"/>
    </ligand>
</feature>
<evidence type="ECO:0000256" key="4">
    <source>
        <dbReference type="ARBA" id="ARBA00023002"/>
    </source>
</evidence>
<organism evidence="14 15">
    <name type="scientific">Dermatophagoides pteronyssinus</name>
    <name type="common">European house dust mite</name>
    <dbReference type="NCBI Taxonomy" id="6956"/>
    <lineage>
        <taxon>Eukaryota</taxon>
        <taxon>Metazoa</taxon>
        <taxon>Ecdysozoa</taxon>
        <taxon>Arthropoda</taxon>
        <taxon>Chelicerata</taxon>
        <taxon>Arachnida</taxon>
        <taxon>Acari</taxon>
        <taxon>Acariformes</taxon>
        <taxon>Sarcoptiformes</taxon>
        <taxon>Astigmata</taxon>
        <taxon>Psoroptidia</taxon>
        <taxon>Analgoidea</taxon>
        <taxon>Pyroglyphidae</taxon>
        <taxon>Dermatophagoidinae</taxon>
        <taxon>Dermatophagoides</taxon>
    </lineage>
</organism>
<dbReference type="GO" id="GO:0006650">
    <property type="term" value="P:glycerophospholipid metabolic process"/>
    <property type="evidence" value="ECO:0007669"/>
    <property type="project" value="UniProtKB-UniPathway"/>
</dbReference>
<dbReference type="PROSITE" id="PS00957">
    <property type="entry name" value="NAD_G3PDH"/>
    <property type="match status" value="1"/>
</dbReference>
<dbReference type="PANTHER" id="PTHR11728:SF8">
    <property type="entry name" value="GLYCEROL-3-PHOSPHATE DEHYDROGENASE [NAD(+)]-RELATED"/>
    <property type="match status" value="1"/>
</dbReference>
<dbReference type="InterPro" id="IPR011128">
    <property type="entry name" value="G3P_DH_NAD-dep_N"/>
</dbReference>
<evidence type="ECO:0000259" key="13">
    <source>
        <dbReference type="Pfam" id="PF07479"/>
    </source>
</evidence>
<feature type="binding site" evidence="9">
    <location>
        <position position="301"/>
    </location>
    <ligand>
        <name>NAD(+)</name>
        <dbReference type="ChEBI" id="CHEBI:57540"/>
    </ligand>
</feature>
<accession>A0A6P6Y4N2</accession>
<evidence type="ECO:0000256" key="6">
    <source>
        <dbReference type="ARBA" id="ARBA00048683"/>
    </source>
</evidence>
<feature type="binding site" evidence="8">
    <location>
        <position position="121"/>
    </location>
    <ligand>
        <name>substrate</name>
    </ligand>
</feature>
<evidence type="ECO:0000256" key="10">
    <source>
        <dbReference type="RuleBase" id="RU000437"/>
    </source>
</evidence>
<evidence type="ECO:0000256" key="5">
    <source>
        <dbReference type="ARBA" id="ARBA00023027"/>
    </source>
</evidence>
<dbReference type="InParanoid" id="A0A6P6Y4N2"/>
<dbReference type="Gene3D" id="3.40.50.720">
    <property type="entry name" value="NAD(P)-binding Rossmann-like Domain"/>
    <property type="match status" value="1"/>
</dbReference>
<dbReference type="PRINTS" id="PR00077">
    <property type="entry name" value="GPDHDRGNASE"/>
</dbReference>
<dbReference type="InterPro" id="IPR036291">
    <property type="entry name" value="NAD(P)-bd_dom_sf"/>
</dbReference>
<feature type="domain" description="Glycerol-3-phosphate dehydrogenase NAD-dependent N-terminal" evidence="12">
    <location>
        <begin position="6"/>
        <end position="174"/>
    </location>
</feature>
<evidence type="ECO:0000256" key="11">
    <source>
        <dbReference type="RuleBase" id="RU361243"/>
    </source>
</evidence>
<comment type="similarity">
    <text evidence="3 10">Belongs to the NAD-dependent glycerol-3-phosphate dehydrogenase family.</text>
</comment>
<dbReference type="InterPro" id="IPR013328">
    <property type="entry name" value="6PGD_dom2"/>
</dbReference>
<sequence>MRKAHVSIIGAGQFASVMGNVVAQNVADSEDFDSRIVMYVYEPPLQSGRSIAQEINENHLNVSLQPPMQMRENLVASTDLAQCAASADFLIFASPHQYLEALLEDMKVHVKRSALAISLSKGFYFEDGELLLATAQIETALGIPCLALGGPNVADQIASCELAETTIGYRQREHALPFCKLFGNATFKVRAIEGVEGVQTMGALKNIVALGVGFAQALGVGSNTTALIMRRGISEMFAFTKLFFPDVSFEFLLESCGIGDLITSCTSGRNLRCAKAFALGHAEQVTWASLERTMLNGMSLQGPLCLQQVHKALSKREQKRDFTLFEVLYQIAFEGAQPALLLEVLSHNMPHYVVI</sequence>
<dbReference type="SUPFAM" id="SSF48179">
    <property type="entry name" value="6-phosphogluconate dehydrogenase C-terminal domain-like"/>
    <property type="match status" value="1"/>
</dbReference>
<protein>
    <recommendedName>
        <fullName evidence="11">Glycerol-3-phosphate dehydrogenase [NAD(+)]</fullName>
        <ecNumber evidence="11">1.1.1.8</ecNumber>
    </recommendedName>
</protein>
<comment type="pathway">
    <text evidence="1">Lipid metabolism.</text>
</comment>
<dbReference type="NCBIfam" id="TIGR03376">
    <property type="entry name" value="glycerol3P_DH"/>
    <property type="match status" value="1"/>
</dbReference>
<dbReference type="PANTHER" id="PTHR11728">
    <property type="entry name" value="GLYCEROL-3-PHOSPHATE DEHYDROGENASE"/>
    <property type="match status" value="1"/>
</dbReference>
<dbReference type="InterPro" id="IPR006109">
    <property type="entry name" value="G3P_DH_NAD-dep_C"/>
</dbReference>
<dbReference type="Gene3D" id="1.10.1040.10">
    <property type="entry name" value="N-(1-d-carboxylethyl)-l-norvaline Dehydrogenase, domain 2"/>
    <property type="match status" value="1"/>
</dbReference>
<dbReference type="FunFam" id="1.10.1040.10:FF:000004">
    <property type="entry name" value="Glycerol-3-phosphate dehydrogenase [NAD(+)]"/>
    <property type="match status" value="1"/>
</dbReference>
<keyword evidence="5 9" id="KW-0520">NAD</keyword>
<dbReference type="KEGG" id="dpte:113794523"/>
<dbReference type="GO" id="GO:0005829">
    <property type="term" value="C:cytosol"/>
    <property type="evidence" value="ECO:0007669"/>
    <property type="project" value="TreeGrafter"/>
</dbReference>
<gene>
    <name evidence="15" type="primary">LOC113794523</name>
</gene>
<dbReference type="UniPathway" id="UPA00086"/>
<dbReference type="GO" id="GO:0042803">
    <property type="term" value="F:protein homodimerization activity"/>
    <property type="evidence" value="ECO:0007669"/>
    <property type="project" value="InterPro"/>
</dbReference>
<evidence type="ECO:0000259" key="12">
    <source>
        <dbReference type="Pfam" id="PF01210"/>
    </source>
</evidence>
<comment type="pathway">
    <text evidence="2">Phospholipid metabolism; alpha-glycerophosphate cycle.</text>
</comment>
<dbReference type="InterPro" id="IPR017751">
    <property type="entry name" value="G3P_DH_NAD-dep_euk"/>
</dbReference>
<evidence type="ECO:0000313" key="14">
    <source>
        <dbReference type="Proteomes" id="UP000515146"/>
    </source>
</evidence>
<dbReference type="Pfam" id="PF01210">
    <property type="entry name" value="NAD_Gly3P_dh_N"/>
    <property type="match status" value="1"/>
</dbReference>
<evidence type="ECO:0000256" key="8">
    <source>
        <dbReference type="PIRSR" id="PIRSR000114-2"/>
    </source>
</evidence>
<dbReference type="PIRSF" id="PIRSF000114">
    <property type="entry name" value="Glycerol-3-P_dh"/>
    <property type="match status" value="1"/>
</dbReference>
<name>A0A6P6Y4N2_DERPT</name>
<keyword evidence="4 10" id="KW-0560">Oxidoreductase</keyword>
<dbReference type="RefSeq" id="XP_027200437.1">
    <property type="nucleotide sequence ID" value="XM_027344636.1"/>
</dbReference>
<dbReference type="Proteomes" id="UP000515146">
    <property type="component" value="Unplaced"/>
</dbReference>
<dbReference type="GO" id="GO:0051287">
    <property type="term" value="F:NAD binding"/>
    <property type="evidence" value="ECO:0007669"/>
    <property type="project" value="UniProtKB-UniRule"/>
</dbReference>
<dbReference type="InterPro" id="IPR008927">
    <property type="entry name" value="6-PGluconate_DH-like_C_sf"/>
</dbReference>
<keyword evidence="14" id="KW-1185">Reference proteome</keyword>
<dbReference type="AlphaFoldDB" id="A0A6P6Y4N2"/>
<feature type="domain" description="Glycerol-3-phosphate dehydrogenase NAD-dependent C-terminal" evidence="13">
    <location>
        <begin position="195"/>
        <end position="341"/>
    </location>
</feature>
<feature type="binding site" evidence="8">
    <location>
        <begin position="269"/>
        <end position="270"/>
    </location>
    <ligand>
        <name>substrate</name>
    </ligand>
</feature>
<dbReference type="GO" id="GO:0046168">
    <property type="term" value="P:glycerol-3-phosphate catabolic process"/>
    <property type="evidence" value="ECO:0007669"/>
    <property type="project" value="UniProtKB-UniRule"/>
</dbReference>
<proteinExistence type="inferred from homology"/>
<comment type="catalytic activity">
    <reaction evidence="6 11">
        <text>sn-glycerol 3-phosphate + NAD(+) = dihydroxyacetone phosphate + NADH + H(+)</text>
        <dbReference type="Rhea" id="RHEA:11092"/>
        <dbReference type="ChEBI" id="CHEBI:15378"/>
        <dbReference type="ChEBI" id="CHEBI:57540"/>
        <dbReference type="ChEBI" id="CHEBI:57597"/>
        <dbReference type="ChEBI" id="CHEBI:57642"/>
        <dbReference type="ChEBI" id="CHEBI:57945"/>
        <dbReference type="EC" id="1.1.1.8"/>
    </reaction>
</comment>
<dbReference type="EC" id="1.1.1.8" evidence="11"/>
<feature type="binding site" evidence="9">
    <location>
        <position position="269"/>
    </location>
    <ligand>
        <name>NAD(+)</name>
        <dbReference type="ChEBI" id="CHEBI:57540"/>
    </ligand>
</feature>
<dbReference type="InterPro" id="IPR006168">
    <property type="entry name" value="G3P_DH_NAD-dep"/>
</dbReference>
<evidence type="ECO:0000256" key="3">
    <source>
        <dbReference type="ARBA" id="ARBA00011009"/>
    </source>
</evidence>
<evidence type="ECO:0000256" key="2">
    <source>
        <dbReference type="ARBA" id="ARBA00005192"/>
    </source>
</evidence>
<feature type="active site" description="Proton acceptor" evidence="7">
    <location>
        <position position="205"/>
    </location>
</feature>
<evidence type="ECO:0000313" key="15">
    <source>
        <dbReference type="RefSeq" id="XP_027200437.1"/>
    </source>
</evidence>
<reference evidence="15" key="1">
    <citation type="submission" date="2025-08" db="UniProtKB">
        <authorList>
            <consortium name="RefSeq"/>
        </authorList>
    </citation>
    <scope>IDENTIFICATION</scope>
    <source>
        <strain evidence="15">Airmid</strain>
    </source>
</reference>
<dbReference type="OrthoDB" id="10263760at2759"/>
<dbReference type="SUPFAM" id="SSF51735">
    <property type="entry name" value="NAD(P)-binding Rossmann-fold domains"/>
    <property type="match status" value="1"/>
</dbReference>
<dbReference type="Pfam" id="PF07479">
    <property type="entry name" value="NAD_Gly3P_dh_C"/>
    <property type="match status" value="1"/>
</dbReference>
<evidence type="ECO:0000256" key="7">
    <source>
        <dbReference type="PIRSR" id="PIRSR000114-1"/>
    </source>
</evidence>
<dbReference type="GO" id="GO:0005975">
    <property type="term" value="P:carbohydrate metabolic process"/>
    <property type="evidence" value="ECO:0007669"/>
    <property type="project" value="InterPro"/>
</dbReference>
<evidence type="ECO:0000256" key="9">
    <source>
        <dbReference type="PIRSR" id="PIRSR000114-3"/>
    </source>
</evidence>